<feature type="region of interest" description="Disordered" evidence="1">
    <location>
        <begin position="155"/>
        <end position="174"/>
    </location>
</feature>
<sequence>MDEANENPSQINSVFHLCFTAFIACSYFASESNSPKNRKMELWDVIPADSFLVNNAFRANVVDLNKKRKLQDEQLGLPLSKHKCLDRSYSSEHESPFAEDPEADEVFNTCIIKENFEKGHGDEGSEPESEKDSNSFAEDSDFAMSANAERKFEPDYPKTYRYDQPSTSSGSCGSNSFKNTVSSFVGKTIMETNAGKEIFMDSEPNPMNLEEFLNTEDQLPGFGKYTNYICSEYRNGEIEQCSDEDPEDMMLYSNGVTSNMYVLSSGRWSVNQENQVSVRKPTIDQEFEQYFSMLML</sequence>
<dbReference type="InterPro" id="IPR037766">
    <property type="entry name" value="FHY1"/>
</dbReference>
<dbReference type="PANTHER" id="PTHR37723">
    <property type="entry name" value="PROTEIN FAR-RED ELONGATED HYPOCOTYL 1"/>
    <property type="match status" value="1"/>
</dbReference>
<dbReference type="Proteomes" id="UP000655225">
    <property type="component" value="Unassembled WGS sequence"/>
</dbReference>
<dbReference type="EMBL" id="JABCRI010000007">
    <property type="protein sequence ID" value="KAF8402940.1"/>
    <property type="molecule type" value="Genomic_DNA"/>
</dbReference>
<accession>A0A834ZC42</accession>
<dbReference type="GO" id="GO:0051457">
    <property type="term" value="P:maintenance of protein location in nucleus"/>
    <property type="evidence" value="ECO:0007669"/>
    <property type="project" value="TreeGrafter"/>
</dbReference>
<evidence type="ECO:0000313" key="4">
    <source>
        <dbReference type="Proteomes" id="UP000655225"/>
    </source>
</evidence>
<feature type="transmembrane region" description="Helical" evidence="2">
    <location>
        <begin position="13"/>
        <end position="30"/>
    </location>
</feature>
<keyword evidence="2" id="KW-0472">Membrane</keyword>
<protein>
    <submittedName>
        <fullName evidence="3">Uncharacterized protein</fullName>
    </submittedName>
</protein>
<dbReference type="GO" id="GO:0016607">
    <property type="term" value="C:nuclear speck"/>
    <property type="evidence" value="ECO:0007669"/>
    <property type="project" value="TreeGrafter"/>
</dbReference>
<comment type="caution">
    <text evidence="3">The sequence shown here is derived from an EMBL/GenBank/DDBJ whole genome shotgun (WGS) entry which is preliminary data.</text>
</comment>
<dbReference type="AlphaFoldDB" id="A0A834ZC42"/>
<dbReference type="PANTHER" id="PTHR37723:SF1">
    <property type="entry name" value="PROTEIN FAR-RED-ELONGATED HYPOCOTYL 1-LIKE"/>
    <property type="match status" value="1"/>
</dbReference>
<reference evidence="3 4" key="1">
    <citation type="submission" date="2020-04" db="EMBL/GenBank/DDBJ databases">
        <title>Plant Genome Project.</title>
        <authorList>
            <person name="Zhang R.-G."/>
        </authorList>
    </citation>
    <scope>NUCLEOTIDE SEQUENCE [LARGE SCALE GENOMIC DNA]</scope>
    <source>
        <strain evidence="3">YNK0</strain>
        <tissue evidence="3">Leaf</tissue>
    </source>
</reference>
<organism evidence="3 4">
    <name type="scientific">Tetracentron sinense</name>
    <name type="common">Spur-leaf</name>
    <dbReference type="NCBI Taxonomy" id="13715"/>
    <lineage>
        <taxon>Eukaryota</taxon>
        <taxon>Viridiplantae</taxon>
        <taxon>Streptophyta</taxon>
        <taxon>Embryophyta</taxon>
        <taxon>Tracheophyta</taxon>
        <taxon>Spermatophyta</taxon>
        <taxon>Magnoliopsida</taxon>
        <taxon>Trochodendrales</taxon>
        <taxon>Trochodendraceae</taxon>
        <taxon>Tetracentron</taxon>
    </lineage>
</organism>
<keyword evidence="4" id="KW-1185">Reference proteome</keyword>
<evidence type="ECO:0000313" key="3">
    <source>
        <dbReference type="EMBL" id="KAF8402940.1"/>
    </source>
</evidence>
<dbReference type="GO" id="GO:0009639">
    <property type="term" value="P:response to red or far red light"/>
    <property type="evidence" value="ECO:0007669"/>
    <property type="project" value="InterPro"/>
</dbReference>
<keyword evidence="2" id="KW-0812">Transmembrane</keyword>
<proteinExistence type="predicted"/>
<dbReference type="OrthoDB" id="1930763at2759"/>
<feature type="compositionally biased region" description="Basic and acidic residues" evidence="1">
    <location>
        <begin position="117"/>
        <end position="133"/>
    </location>
</feature>
<dbReference type="OMA" id="NSFIGDA"/>
<evidence type="ECO:0000256" key="1">
    <source>
        <dbReference type="SAM" id="MobiDB-lite"/>
    </source>
</evidence>
<dbReference type="GO" id="GO:0005737">
    <property type="term" value="C:cytoplasm"/>
    <property type="evidence" value="ECO:0007669"/>
    <property type="project" value="TreeGrafter"/>
</dbReference>
<name>A0A834ZC42_TETSI</name>
<gene>
    <name evidence="3" type="ORF">HHK36_011033</name>
</gene>
<keyword evidence="2" id="KW-1133">Transmembrane helix</keyword>
<feature type="region of interest" description="Disordered" evidence="1">
    <location>
        <begin position="117"/>
        <end position="136"/>
    </location>
</feature>
<dbReference type="GO" id="GO:0061608">
    <property type="term" value="F:nuclear import signal receptor activity"/>
    <property type="evidence" value="ECO:0007669"/>
    <property type="project" value="TreeGrafter"/>
</dbReference>
<evidence type="ECO:0000256" key="2">
    <source>
        <dbReference type="SAM" id="Phobius"/>
    </source>
</evidence>